<organism evidence="2 3">
    <name type="scientific">Polarella glacialis</name>
    <name type="common">Dinoflagellate</name>
    <dbReference type="NCBI Taxonomy" id="89957"/>
    <lineage>
        <taxon>Eukaryota</taxon>
        <taxon>Sar</taxon>
        <taxon>Alveolata</taxon>
        <taxon>Dinophyceae</taxon>
        <taxon>Suessiales</taxon>
        <taxon>Suessiaceae</taxon>
        <taxon>Polarella</taxon>
    </lineage>
</organism>
<feature type="region of interest" description="Disordered" evidence="1">
    <location>
        <begin position="553"/>
        <end position="573"/>
    </location>
</feature>
<dbReference type="PANTHER" id="PTHR48125">
    <property type="entry name" value="LP07818P1"/>
    <property type="match status" value="1"/>
</dbReference>
<name>A0A813GFX7_POLGL</name>
<dbReference type="AlphaFoldDB" id="A0A813GFX7"/>
<feature type="region of interest" description="Disordered" evidence="1">
    <location>
        <begin position="1011"/>
        <end position="1083"/>
    </location>
</feature>
<dbReference type="EMBL" id="CAJNNV010028609">
    <property type="protein sequence ID" value="CAE8625208.1"/>
    <property type="molecule type" value="Genomic_DNA"/>
</dbReference>
<gene>
    <name evidence="2" type="ORF">PGLA1383_LOCUS42234</name>
</gene>
<dbReference type="PANTHER" id="PTHR48125:SF12">
    <property type="entry name" value="AT HOOK TRANSCRIPTION FACTOR FAMILY-RELATED"/>
    <property type="match status" value="1"/>
</dbReference>
<sequence length="1243" mass="135649">MAQPGRPAGSVAMVAHCAQQGRMMEAGLLALPAPSLVPALPPKPPPQGDFARECLAALEAVPCSDPRPARSGLLQAASRYDNTFEEGRHSLLRALSSQAEVPRRARQLGGSAWLAEAVMPAIWHEFQAASAEAAVASSASPQAAEHSPEKEGFQTFLAEMLAGAVRTHRCRPDAEMRRAAAAEWKCMSEHERMFYAAVASQRNSEAGVPAADADPAPSVARSPATFSGRPELRPEILARAPPSAEIYGSGPDAAFRHPFVKSLLDLAQRRVAFGAPWVLCVRTFGRSGLSEGEEKPSKPGFSLMDTTMHTLKGLGVLRDPELLQRVHIFVAHDDPHFVSRRYDRALGKKLSERMIVGVRGADLQVRFIEECFARGQHVVVCDDNIVWLQGWRPDGKNACGRFAPLRSAPCELDQVIRTAAEEMARQGAHLWGISPTNNLRFFHPSGQLRLLLGLVFGAFFGFIALHERELYTKHGQVKDDLERSLRYWDRDRVVLRFTHYACRKTHKPGAFNTKKGGISSSLKEEAHRAESTRAVETMARGFARFYVRLPRASDKQVDPPSGPSASSSPGVPAGKWKATVSDCGVVFCGRQATARHDKLSGDGPPKGAKLLSGYQCCQCRKLAASERQGRPRWQCCCVQPVLDEALNCFVEEGLAGIDALVELAAAGAGAPEENAEAPSASLAEQKLAQGAPAELRIAAEAVMLHQWLAAGRAEFSDYEALAAAQLRRAQWQPLVQVSAILGRPLQKANKAQEKPQARKRSAESAGKALPAKKPKSAGSKEFRSILWSDLGSRSIRAFVDILWCPTQKHDSKLHPPLLTEVSDVRSVYQRISQIEAPGKKQPLTEQGQEVNSIVPGSSSQASFDRDEVEAFLRHHGIDEGGSEALRQLPLELQRRVMEHDIGQGGRSLSVHLVSLVGMAWAGRLPPAGGSFPDLGLASPSSSSTHRLRPDHEPHHSAQSFLSRHSDIDFRAAQALLELSPDLIFLVVEQGDILNCRNPSAVLLSRISRARIDRGGSSNSGSNGSSVGGEPFVPSSSFPPPPPGLPPGPGPPRPPSEPPPSHVKFEQMQLPPPPPPPPPERRSIKAEPEDAEYAPLAKRALPVDGNLFEEQPAKRHRSDLDRDDEGYRNLDLGVEGFLRFHCIDAKSCQALRRLPPAWQKRLIELDLRKYRNASAFLWSQIQKMQDNPPPDDHWIKTEEKLQSSRGLRHPALGDRERSLDADGVPIGVTRLPEGPSSLVLSLIR</sequence>
<feature type="compositionally biased region" description="Basic and acidic residues" evidence="1">
    <location>
        <begin position="750"/>
        <end position="762"/>
    </location>
</feature>
<feature type="region of interest" description="Disordered" evidence="1">
    <location>
        <begin position="746"/>
        <end position="776"/>
    </location>
</feature>
<evidence type="ECO:0000256" key="1">
    <source>
        <dbReference type="SAM" id="MobiDB-lite"/>
    </source>
</evidence>
<feature type="non-terminal residue" evidence="2">
    <location>
        <position position="1243"/>
    </location>
</feature>
<feature type="compositionally biased region" description="Polar residues" evidence="1">
    <location>
        <begin position="843"/>
        <end position="860"/>
    </location>
</feature>
<feature type="compositionally biased region" description="Low complexity" evidence="1">
    <location>
        <begin position="207"/>
        <end position="224"/>
    </location>
</feature>
<proteinExistence type="predicted"/>
<feature type="compositionally biased region" description="Pro residues" evidence="1">
    <location>
        <begin position="1036"/>
        <end position="1060"/>
    </location>
</feature>
<protein>
    <submittedName>
        <fullName evidence="2">Uncharacterized protein</fullName>
    </submittedName>
</protein>
<reference evidence="2" key="1">
    <citation type="submission" date="2021-02" db="EMBL/GenBank/DDBJ databases">
        <authorList>
            <person name="Dougan E. K."/>
            <person name="Rhodes N."/>
            <person name="Thang M."/>
            <person name="Chan C."/>
        </authorList>
    </citation>
    <scope>NUCLEOTIDE SEQUENCE</scope>
</reference>
<feature type="compositionally biased region" description="Low complexity" evidence="1">
    <location>
        <begin position="1014"/>
        <end position="1035"/>
    </location>
</feature>
<evidence type="ECO:0000313" key="2">
    <source>
        <dbReference type="EMBL" id="CAE8625208.1"/>
    </source>
</evidence>
<feature type="compositionally biased region" description="Low complexity" evidence="1">
    <location>
        <begin position="563"/>
        <end position="573"/>
    </location>
</feature>
<keyword evidence="3" id="KW-1185">Reference proteome</keyword>
<comment type="caution">
    <text evidence="2">The sequence shown here is derived from an EMBL/GenBank/DDBJ whole genome shotgun (WGS) entry which is preliminary data.</text>
</comment>
<feature type="region of interest" description="Disordered" evidence="1">
    <location>
        <begin position="932"/>
        <end position="959"/>
    </location>
</feature>
<evidence type="ECO:0000313" key="3">
    <source>
        <dbReference type="Proteomes" id="UP000654075"/>
    </source>
</evidence>
<feature type="region of interest" description="Disordered" evidence="1">
    <location>
        <begin position="838"/>
        <end position="860"/>
    </location>
</feature>
<accession>A0A813GFX7</accession>
<dbReference type="Proteomes" id="UP000654075">
    <property type="component" value="Unassembled WGS sequence"/>
</dbReference>
<feature type="region of interest" description="Disordered" evidence="1">
    <location>
        <begin position="207"/>
        <end position="227"/>
    </location>
</feature>